<evidence type="ECO:0000313" key="6">
    <source>
        <dbReference type="EMBL" id="CCI79385.1"/>
    </source>
</evidence>
<dbReference type="PANTHER" id="PTHR46496">
    <property type="match status" value="1"/>
</dbReference>
<comment type="cofactor">
    <cofactor evidence="1">
        <name>FAD</name>
        <dbReference type="ChEBI" id="CHEBI:57692"/>
    </cofactor>
</comment>
<dbReference type="Pfam" id="PF01494">
    <property type="entry name" value="FAD_binding_3"/>
    <property type="match status" value="2"/>
</dbReference>
<evidence type="ECO:0000256" key="1">
    <source>
        <dbReference type="ARBA" id="ARBA00001974"/>
    </source>
</evidence>
<dbReference type="Gene3D" id="3.50.50.60">
    <property type="entry name" value="FAD/NAD(P)-binding domain"/>
    <property type="match status" value="1"/>
</dbReference>
<organism evidence="6">
    <name type="scientific">Chromochloris zofingiensis</name>
    <dbReference type="NCBI Taxonomy" id="31302"/>
    <lineage>
        <taxon>Eukaryota</taxon>
        <taxon>Viridiplantae</taxon>
        <taxon>Chlorophyta</taxon>
        <taxon>core chlorophytes</taxon>
        <taxon>Chlorophyceae</taxon>
        <taxon>CS clade</taxon>
        <taxon>Sphaeropleales</taxon>
        <taxon>Chromochloridaceae</taxon>
        <taxon>Chromochloris</taxon>
    </lineage>
</organism>
<protein>
    <submittedName>
        <fullName evidence="6">Zeaxanthin epoxidase</fullName>
    </submittedName>
</protein>
<dbReference type="InterPro" id="IPR002938">
    <property type="entry name" value="FAD-bd"/>
</dbReference>
<dbReference type="EMBL" id="HE863825">
    <property type="protein sequence ID" value="CCI79384.1"/>
    <property type="molecule type" value="mRNA"/>
</dbReference>
<evidence type="ECO:0000256" key="4">
    <source>
        <dbReference type="ARBA" id="ARBA00023002"/>
    </source>
</evidence>
<dbReference type="PANTHER" id="PTHR46496:SF1">
    <property type="entry name" value="ZEAXANTHIN EPOXIDASE, CHLOROPLASTIC"/>
    <property type="match status" value="1"/>
</dbReference>
<dbReference type="AlphaFoldDB" id="L0P311"/>
<dbReference type="PRINTS" id="PR00420">
    <property type="entry name" value="RNGMNOXGNASE"/>
</dbReference>
<reference evidence="6" key="2">
    <citation type="submission" date="2012-06" db="EMBL/GenBank/DDBJ databases">
        <authorList>
            <person name="Couso I.I."/>
        </authorList>
    </citation>
    <scope>NUCLEOTIDE SEQUENCE</scope>
    <source>
        <strain evidence="6">SAG 211-14</strain>
    </source>
</reference>
<feature type="domain" description="FAD-binding" evidence="5">
    <location>
        <begin position="436"/>
        <end position="506"/>
    </location>
</feature>
<sequence>MGTSVPANDSPHDWHRKTWVYASVYAPLSCCSGVTVWPALTGAVTPKCSRCKFGYRPISNMHAPRAPCATAGFVERAILACPRPFCAASHVQSTPVPLNLRPAAAAGILRQLIQPRSSIRPQVLVAERADVAETIQDQKASRPLKVVVAGAGIGGLVLAVGLLKKGIQVEVYERDLTAIRGEGKYRGPIQIQSNALAALEAIDQQTADEVLAAGCITGDRINGLCDGVTGDWYIKFDTFHPAVDRGLPVTRVISRMRLQEILIDAVARLGGPDVIRNGCRVLGYSERPDPVTGVQQVVVDLEDGSSTSGDVLVGADGIWSKIRKNLVGDTQPNYSGYTCYTGISDFTPADIDIVGYRVFLGNGKYFVSSDVGGGKMQWYGFHKEAANGTDAEGTRKQRLLKIFGHWNDNVVDLIKATPEEDILRRDIYDRPPIFVWQKGHVALLGDSAHAMQPNLGQGGCMAIEDAYQLAADLADAMEQQAAGNADQLDVNAVLKAYQNERMMRASTIHGMAGMAAIMASTYKAYFGEGLGPLSWIQKYQIPHPGRVAGRIAMTLTMPAVLQWVLGGNTDKIEKARVGSCRIEDKPKVMTVRLMWS</sequence>
<name>L0P311_9CHLO</name>
<feature type="domain" description="FAD-binding" evidence="5">
    <location>
        <begin position="145"/>
        <end position="326"/>
    </location>
</feature>
<keyword evidence="4" id="KW-0560">Oxidoreductase</keyword>
<gene>
    <name evidence="6" type="primary">zep</name>
</gene>
<dbReference type="GO" id="GO:0071949">
    <property type="term" value="F:FAD binding"/>
    <property type="evidence" value="ECO:0007669"/>
    <property type="project" value="InterPro"/>
</dbReference>
<dbReference type="InterPro" id="IPR036188">
    <property type="entry name" value="FAD/NAD-bd_sf"/>
</dbReference>
<evidence type="ECO:0000256" key="3">
    <source>
        <dbReference type="ARBA" id="ARBA00022827"/>
    </source>
</evidence>
<evidence type="ECO:0000259" key="5">
    <source>
        <dbReference type="Pfam" id="PF01494"/>
    </source>
</evidence>
<proteinExistence type="evidence at transcript level"/>
<dbReference type="EMBL" id="HE863826">
    <property type="protein sequence ID" value="CCI79385.1"/>
    <property type="molecule type" value="Genomic_DNA"/>
</dbReference>
<dbReference type="GO" id="GO:0016491">
    <property type="term" value="F:oxidoreductase activity"/>
    <property type="evidence" value="ECO:0007669"/>
    <property type="project" value="UniProtKB-KW"/>
</dbReference>
<keyword evidence="3" id="KW-0274">FAD</keyword>
<reference evidence="6" key="1">
    <citation type="journal article" date="2012" name="Mar. Drugs">
        <title>Efficient heterologous transformation of Chlamydomonas reinhardtii npq2 mutant with the zeaxanthin epoxidase gene isolated and characterized from Chlorella zofingiensis.</title>
        <authorList>
            <person name="Couso I."/>
            <person name="Cordero B.F."/>
            <person name="Vargas M.A."/>
            <person name="Rodriguez H."/>
        </authorList>
    </citation>
    <scope>NUCLEOTIDE SEQUENCE</scope>
    <source>
        <strain evidence="6">SAG 211-14</strain>
    </source>
</reference>
<keyword evidence="2" id="KW-0285">Flavoprotein</keyword>
<accession>L0P311</accession>
<evidence type="ECO:0000256" key="2">
    <source>
        <dbReference type="ARBA" id="ARBA00022630"/>
    </source>
</evidence>
<dbReference type="SUPFAM" id="SSF51905">
    <property type="entry name" value="FAD/NAD(P)-binding domain"/>
    <property type="match status" value="1"/>
</dbReference>